<proteinExistence type="predicted"/>
<dbReference type="EMBL" id="VSRR010030085">
    <property type="protein sequence ID" value="MPC69830.1"/>
    <property type="molecule type" value="Genomic_DNA"/>
</dbReference>
<dbReference type="Proteomes" id="UP000324222">
    <property type="component" value="Unassembled WGS sequence"/>
</dbReference>
<reference evidence="2 3" key="1">
    <citation type="submission" date="2019-05" db="EMBL/GenBank/DDBJ databases">
        <title>Another draft genome of Portunus trituberculatus and its Hox gene families provides insights of decapod evolution.</title>
        <authorList>
            <person name="Jeong J.-H."/>
            <person name="Song I."/>
            <person name="Kim S."/>
            <person name="Choi T."/>
            <person name="Kim D."/>
            <person name="Ryu S."/>
            <person name="Kim W."/>
        </authorList>
    </citation>
    <scope>NUCLEOTIDE SEQUENCE [LARGE SCALE GENOMIC DNA]</scope>
    <source>
        <tissue evidence="2">Muscle</tissue>
    </source>
</reference>
<name>A0A5B7HC40_PORTR</name>
<comment type="caution">
    <text evidence="2">The sequence shown here is derived from an EMBL/GenBank/DDBJ whole genome shotgun (WGS) entry which is preliminary data.</text>
</comment>
<evidence type="ECO:0000313" key="3">
    <source>
        <dbReference type="Proteomes" id="UP000324222"/>
    </source>
</evidence>
<evidence type="ECO:0000313" key="2">
    <source>
        <dbReference type="EMBL" id="MPC69830.1"/>
    </source>
</evidence>
<feature type="compositionally biased region" description="Polar residues" evidence="1">
    <location>
        <begin position="61"/>
        <end position="73"/>
    </location>
</feature>
<dbReference type="AlphaFoldDB" id="A0A5B7HC40"/>
<gene>
    <name evidence="2" type="ORF">E2C01_064061</name>
</gene>
<organism evidence="2 3">
    <name type="scientific">Portunus trituberculatus</name>
    <name type="common">Swimming crab</name>
    <name type="synonym">Neptunus trituberculatus</name>
    <dbReference type="NCBI Taxonomy" id="210409"/>
    <lineage>
        <taxon>Eukaryota</taxon>
        <taxon>Metazoa</taxon>
        <taxon>Ecdysozoa</taxon>
        <taxon>Arthropoda</taxon>
        <taxon>Crustacea</taxon>
        <taxon>Multicrustacea</taxon>
        <taxon>Malacostraca</taxon>
        <taxon>Eumalacostraca</taxon>
        <taxon>Eucarida</taxon>
        <taxon>Decapoda</taxon>
        <taxon>Pleocyemata</taxon>
        <taxon>Brachyura</taxon>
        <taxon>Eubrachyura</taxon>
        <taxon>Portunoidea</taxon>
        <taxon>Portunidae</taxon>
        <taxon>Portuninae</taxon>
        <taxon>Portunus</taxon>
    </lineage>
</organism>
<feature type="region of interest" description="Disordered" evidence="1">
    <location>
        <begin position="42"/>
        <end position="73"/>
    </location>
</feature>
<keyword evidence="3" id="KW-1185">Reference proteome</keyword>
<accession>A0A5B7HC40</accession>
<evidence type="ECO:0000256" key="1">
    <source>
        <dbReference type="SAM" id="MobiDB-lite"/>
    </source>
</evidence>
<sequence length="73" mass="7956">MHPARNPPLEALRNPRGLKGSLRCFPAPPSTSCRHPFPSYTSASCLSRRPTPPTHPASRARGSTQLNQPICPK</sequence>
<protein>
    <submittedName>
        <fullName evidence="2">Uncharacterized protein</fullName>
    </submittedName>
</protein>